<keyword evidence="1" id="KW-0732">Signal</keyword>
<organism evidence="3 4">
    <name type="scientific">Sediminicola arcticus</name>
    <dbReference type="NCBI Taxonomy" id="1574308"/>
    <lineage>
        <taxon>Bacteria</taxon>
        <taxon>Pseudomonadati</taxon>
        <taxon>Bacteroidota</taxon>
        <taxon>Flavobacteriia</taxon>
        <taxon>Flavobacteriales</taxon>
        <taxon>Flavobacteriaceae</taxon>
        <taxon>Sediminicola</taxon>
    </lineage>
</organism>
<keyword evidence="4" id="KW-1185">Reference proteome</keyword>
<feature type="signal peptide" evidence="1">
    <location>
        <begin position="1"/>
        <end position="20"/>
    </location>
</feature>
<dbReference type="RefSeq" id="WP_354616509.1">
    <property type="nucleotide sequence ID" value="NZ_JBEXAE010000010.1"/>
</dbReference>
<evidence type="ECO:0000313" key="4">
    <source>
        <dbReference type="Proteomes" id="UP001549799"/>
    </source>
</evidence>
<accession>A0ABV2SXU4</accession>
<dbReference type="SUPFAM" id="SSF69304">
    <property type="entry name" value="Tricorn protease N-terminal domain"/>
    <property type="match status" value="1"/>
</dbReference>
<protein>
    <submittedName>
        <fullName evidence="3">Nuclear transport factor 2 family protein</fullName>
    </submittedName>
</protein>
<proteinExistence type="predicted"/>
<dbReference type="SUPFAM" id="SSF54427">
    <property type="entry name" value="NTF2-like"/>
    <property type="match status" value="1"/>
</dbReference>
<evidence type="ECO:0000256" key="1">
    <source>
        <dbReference type="SAM" id="SignalP"/>
    </source>
</evidence>
<dbReference type="Pfam" id="PF12680">
    <property type="entry name" value="SnoaL_2"/>
    <property type="match status" value="1"/>
</dbReference>
<reference evidence="3 4" key="1">
    <citation type="submission" date="2024-07" db="EMBL/GenBank/DDBJ databases">
        <title>The genome sequence of type strain Sediminicola arcticus GDMCC 1.2805.</title>
        <authorList>
            <person name="Liu Y."/>
        </authorList>
    </citation>
    <scope>NUCLEOTIDE SEQUENCE [LARGE SCALE GENOMIC DNA]</scope>
    <source>
        <strain evidence="3 4">GDMCC 1.2805</strain>
    </source>
</reference>
<feature type="domain" description="SnoaL-like" evidence="2">
    <location>
        <begin position="292"/>
        <end position="388"/>
    </location>
</feature>
<comment type="caution">
    <text evidence="3">The sequence shown here is derived from an EMBL/GenBank/DDBJ whole genome shotgun (WGS) entry which is preliminary data.</text>
</comment>
<evidence type="ECO:0000259" key="2">
    <source>
        <dbReference type="Pfam" id="PF12680"/>
    </source>
</evidence>
<dbReference type="InterPro" id="IPR032710">
    <property type="entry name" value="NTF2-like_dom_sf"/>
</dbReference>
<name>A0ABV2SXU4_9FLAO</name>
<sequence length="395" mass="44818">MKKLLAILLCYLPLALYCQTNPEVYLMDIKKVGDSVVFLSPINISNNEGYDNQPSFFDNEHLLFSSTKEGQTDIKKYEIKNGKSSWLSDTQNGSEYSPFRILGTDDISAIRLDKNGTQLLYRYSLSKTEPEILLKDLKVGYHLWFNPHILITSVLTEKGMDLLVTNFKDNSNYTVQKNVGRSLQRIPNTNLISYISKEDPLGIIKSLDPITGATKEIIRTYLMKDDVCWLSDGSLFTGFGNKLFSYHPKKDKDWKLVHIFEGTEINIISRLAVNSNGTQLAMVADISPEIVVQKLIEAFNSRDVNGFLDTFSEDANVYGYGGLLLYEGKEMIKNGFTSYFDATPDLNYSIIEKMVLDNKVYHEALIIANEETVETTYFYTVVNGKIASLTYYVEP</sequence>
<gene>
    <name evidence="3" type="ORF">ABXZ36_15065</name>
</gene>
<feature type="chain" id="PRO_5046908069" evidence="1">
    <location>
        <begin position="21"/>
        <end position="395"/>
    </location>
</feature>
<dbReference type="Gene3D" id="3.10.450.50">
    <property type="match status" value="1"/>
</dbReference>
<dbReference type="EMBL" id="JBEXAE010000010">
    <property type="protein sequence ID" value="MET6991966.1"/>
    <property type="molecule type" value="Genomic_DNA"/>
</dbReference>
<dbReference type="Proteomes" id="UP001549799">
    <property type="component" value="Unassembled WGS sequence"/>
</dbReference>
<evidence type="ECO:0000313" key="3">
    <source>
        <dbReference type="EMBL" id="MET6991966.1"/>
    </source>
</evidence>
<dbReference type="InterPro" id="IPR037401">
    <property type="entry name" value="SnoaL-like"/>
</dbReference>